<dbReference type="RefSeq" id="WP_144414089.1">
    <property type="nucleotide sequence ID" value="NZ_CP011542.1"/>
</dbReference>
<dbReference type="OrthoDB" id="1780383at2"/>
<dbReference type="AlphaFoldDB" id="A0A0G3GTT7"/>
<dbReference type="InterPro" id="IPR021145">
    <property type="entry name" value="Portal_protein_SPP1_Gp6-like"/>
</dbReference>
<dbReference type="PATRIC" id="fig|571915.4.peg.242"/>
<evidence type="ECO:0000313" key="2">
    <source>
        <dbReference type="Proteomes" id="UP000035199"/>
    </source>
</evidence>
<organism evidence="1 2">
    <name type="scientific">Corynebacterium mustelae</name>
    <dbReference type="NCBI Taxonomy" id="571915"/>
    <lineage>
        <taxon>Bacteria</taxon>
        <taxon>Bacillati</taxon>
        <taxon>Actinomycetota</taxon>
        <taxon>Actinomycetes</taxon>
        <taxon>Mycobacteriales</taxon>
        <taxon>Corynebacteriaceae</taxon>
        <taxon>Corynebacterium</taxon>
    </lineage>
</organism>
<name>A0A0G3GTT7_9CORY</name>
<dbReference type="STRING" id="571915.CMUST_01185"/>
<dbReference type="Proteomes" id="UP000035199">
    <property type="component" value="Chromosome"/>
</dbReference>
<accession>A0A0G3GTT7</accession>
<dbReference type="KEGG" id="cmv:CMUST_01185"/>
<proteinExistence type="predicted"/>
<evidence type="ECO:0000313" key="1">
    <source>
        <dbReference type="EMBL" id="AKK04586.1"/>
    </source>
</evidence>
<sequence length="461" mass="51491">MNRDQATEAVRELLSQHATESIRHERINSALQPWSRRQAAKMFGISRRDKNYHRHVDLAIDSQAPFLPLVLDTFGQAMKVENYLAGNSGDEQSPAWRHWQRNSMDAVQSGINRAALQYGVSYAIVTGKDARDERISPIISGKSPMSITAFYGESLAWPGESGANSEWPIIAAYIKGNRIRLYDEENIYFFGAKNSPKSATSWKEQAWNSPSNLEFIEKRPHGVGVVPIVRFRDQWLLDGEYQAGMVEPLISLQKRIDRTSYEMGSTQYVAAFKQRYVIGWRPKDELTAARMKASDTWFINEDQSKVKVGQFDETNVEQYIKSRESTIRDLAAIAQVPAQSLGAGTISNVSADGLIAMERAKESKVSELQTALGESYEQLLRLCAHIAGDEAAANDFAAEVKWKDTSAKNITQVVDALGKLATMLNVPAEALLEDIPGFTYERIQRIKRLGTSTPDATGGMF</sequence>
<keyword evidence="2" id="KW-1185">Reference proteome</keyword>
<dbReference type="EMBL" id="CP011542">
    <property type="protein sequence ID" value="AKK04586.1"/>
    <property type="molecule type" value="Genomic_DNA"/>
</dbReference>
<reference evidence="1 2" key="1">
    <citation type="journal article" date="2015" name="Genome Announc.">
        <title>Complete Genome Sequence of the Type Strain Corynebacterium mustelae DSM 45274, Isolated from Various Tissues of a Male Ferret with Lethal Sepsis.</title>
        <authorList>
            <person name="Ruckert C."/>
            <person name="Eimer J."/>
            <person name="Winkler A."/>
            <person name="Tauch A."/>
        </authorList>
    </citation>
    <scope>NUCLEOTIDE SEQUENCE [LARGE SCALE GENOMIC DNA]</scope>
    <source>
        <strain evidence="1 2">DSM 45274</strain>
    </source>
</reference>
<gene>
    <name evidence="1" type="ORF">CMUST_01185</name>
</gene>
<protein>
    <submittedName>
        <fullName evidence="1">Phage portal protein, SPP1 Gp6</fullName>
    </submittedName>
</protein>
<dbReference type="Pfam" id="PF05133">
    <property type="entry name" value="SPP1_portal"/>
    <property type="match status" value="1"/>
</dbReference>
<reference evidence="2" key="2">
    <citation type="submission" date="2015-05" db="EMBL/GenBank/DDBJ databases">
        <title>Complete genome sequence of Corynebacterium mustelae DSM 45274, isolated from various tissues of a male ferret with lethal sepsis.</title>
        <authorList>
            <person name="Ruckert C."/>
            <person name="Albersmeier A."/>
            <person name="Winkler A."/>
            <person name="Tauch A."/>
        </authorList>
    </citation>
    <scope>NUCLEOTIDE SEQUENCE [LARGE SCALE GENOMIC DNA]</scope>
    <source>
        <strain evidence="2">DSM 45274</strain>
    </source>
</reference>